<organism evidence="1">
    <name type="scientific">marine sediment metagenome</name>
    <dbReference type="NCBI Taxonomy" id="412755"/>
    <lineage>
        <taxon>unclassified sequences</taxon>
        <taxon>metagenomes</taxon>
        <taxon>ecological metagenomes</taxon>
    </lineage>
</organism>
<accession>A0A0F9F2R3</accession>
<reference evidence="1" key="1">
    <citation type="journal article" date="2015" name="Nature">
        <title>Complex archaea that bridge the gap between prokaryotes and eukaryotes.</title>
        <authorList>
            <person name="Spang A."/>
            <person name="Saw J.H."/>
            <person name="Jorgensen S.L."/>
            <person name="Zaremba-Niedzwiedzka K."/>
            <person name="Martijn J."/>
            <person name="Lind A.E."/>
            <person name="van Eijk R."/>
            <person name="Schleper C."/>
            <person name="Guy L."/>
            <person name="Ettema T.J."/>
        </authorList>
    </citation>
    <scope>NUCLEOTIDE SEQUENCE</scope>
</reference>
<sequence length="73" mass="8368">MKDKKACKCGCCHTPDHGACPISIYEEGMNGRCVYCDHGKKCHNEEYPTSYNNPLENVMVERKPYTEILNKKI</sequence>
<name>A0A0F9F2R3_9ZZZZ</name>
<comment type="caution">
    <text evidence="1">The sequence shown here is derived from an EMBL/GenBank/DDBJ whole genome shotgun (WGS) entry which is preliminary data.</text>
</comment>
<gene>
    <name evidence="1" type="ORF">LCGC14_2002290</name>
</gene>
<protein>
    <submittedName>
        <fullName evidence="1">Uncharacterized protein</fullName>
    </submittedName>
</protein>
<dbReference type="EMBL" id="LAZR01022779">
    <property type="protein sequence ID" value="KKL80684.1"/>
    <property type="molecule type" value="Genomic_DNA"/>
</dbReference>
<dbReference type="AlphaFoldDB" id="A0A0F9F2R3"/>
<proteinExistence type="predicted"/>
<evidence type="ECO:0000313" key="1">
    <source>
        <dbReference type="EMBL" id="KKL80684.1"/>
    </source>
</evidence>